<accession>A0AAE0VWS0</accession>
<dbReference type="InterPro" id="IPR005288">
    <property type="entry name" value="NadB"/>
</dbReference>
<reference evidence="2" key="2">
    <citation type="journal article" date="2021" name="Genome Biol. Evol.">
        <title>Developing a high-quality reference genome for a parasitic bivalve with doubly uniparental inheritance (Bivalvia: Unionida).</title>
        <authorList>
            <person name="Smith C.H."/>
        </authorList>
    </citation>
    <scope>NUCLEOTIDE SEQUENCE</scope>
    <source>
        <strain evidence="2">CHS0354</strain>
        <tissue evidence="2">Mantle</tissue>
    </source>
</reference>
<protein>
    <recommendedName>
        <fullName evidence="4">FAD dependent oxidoreductase</fullName>
    </recommendedName>
</protein>
<evidence type="ECO:0000313" key="3">
    <source>
        <dbReference type="Proteomes" id="UP001195483"/>
    </source>
</evidence>
<dbReference type="Proteomes" id="UP001195483">
    <property type="component" value="Unassembled WGS sequence"/>
</dbReference>
<keyword evidence="1" id="KW-0732">Signal</keyword>
<gene>
    <name evidence="2" type="ORF">CHS0354_023188</name>
</gene>
<dbReference type="Pfam" id="PF12831">
    <property type="entry name" value="FAD_oxidored"/>
    <property type="match status" value="1"/>
</dbReference>
<dbReference type="GO" id="GO:0009435">
    <property type="term" value="P:NAD+ biosynthetic process"/>
    <property type="evidence" value="ECO:0007669"/>
    <property type="project" value="InterPro"/>
</dbReference>
<dbReference type="AlphaFoldDB" id="A0AAE0VWS0"/>
<organism evidence="2 3">
    <name type="scientific">Potamilus streckersoni</name>
    <dbReference type="NCBI Taxonomy" id="2493646"/>
    <lineage>
        <taxon>Eukaryota</taxon>
        <taxon>Metazoa</taxon>
        <taxon>Spiralia</taxon>
        <taxon>Lophotrochozoa</taxon>
        <taxon>Mollusca</taxon>
        <taxon>Bivalvia</taxon>
        <taxon>Autobranchia</taxon>
        <taxon>Heteroconchia</taxon>
        <taxon>Palaeoheterodonta</taxon>
        <taxon>Unionida</taxon>
        <taxon>Unionoidea</taxon>
        <taxon>Unionidae</taxon>
        <taxon>Ambleminae</taxon>
        <taxon>Lampsilini</taxon>
        <taxon>Potamilus</taxon>
    </lineage>
</organism>
<feature type="signal peptide" evidence="1">
    <location>
        <begin position="1"/>
        <end position="29"/>
    </location>
</feature>
<dbReference type="PANTHER" id="PTHR42716">
    <property type="entry name" value="L-ASPARTATE OXIDASE"/>
    <property type="match status" value="1"/>
</dbReference>
<evidence type="ECO:0008006" key="4">
    <source>
        <dbReference type="Google" id="ProtNLM"/>
    </source>
</evidence>
<sequence length="589" mass="65594">MSSTCGVTMKNLYTYCFILIWVFVHDVKAQNARSHLETRGRQIDLEVHECDVIIAGGSTASLGAAVAAARAGRVNGYKVCLTEPTDWLGGQLTSSAVSAIDFGKFNRYWWFQSTTFQSMMDSLGTGNPGRCWVSTKCYLPMDLINGWINKTISSFTNLHVFYNTVIKSSRSNGTLLYAVHAIQRTPKQGVQQWSSLLSSTISDWYSYNESTLFTKQLREFSRADGKPPVVIDATEFGDVLAVSGAGFRQGVETPMENSNTTDEKCGQRFTIPFYIKVDQNTSGTENVSSVGQGTYSLDGKSWGVIWSYRRSKGVAAGDINEAHMGEVSNENWSKGNDFWDTYILVPVASATAQVDNWRGGVNVKALQQAESRSYGWYHFYKNQAPEFLRPFLRLGCSSIVGTKTCLAKVPYIRDTRRSIGLDMFMLRKSDIDLPVSKSSGTSSYDPTISKPLKSTQYSTRFADSIALGDYVADVHGLADCKWPSYINNYHTVPFHIPFRSLTNRQFGNLLVAGKTMAQTFMANAATRTHPTEFVTGEAAGTAAILMLKNEYSSKEMYSHVDDLQTELKRFMPIFWDEPRHVSVVSDIFG</sequence>
<comment type="caution">
    <text evidence="2">The sequence shown here is derived from an EMBL/GenBank/DDBJ whole genome shotgun (WGS) entry which is preliminary data.</text>
</comment>
<keyword evidence="3" id="KW-1185">Reference proteome</keyword>
<dbReference type="EMBL" id="JAEAOA010001405">
    <property type="protein sequence ID" value="KAK3592966.1"/>
    <property type="molecule type" value="Genomic_DNA"/>
</dbReference>
<feature type="chain" id="PRO_5041996156" description="FAD dependent oxidoreductase" evidence="1">
    <location>
        <begin position="30"/>
        <end position="589"/>
    </location>
</feature>
<evidence type="ECO:0000313" key="2">
    <source>
        <dbReference type="EMBL" id="KAK3592966.1"/>
    </source>
</evidence>
<reference evidence="2" key="1">
    <citation type="journal article" date="2021" name="Genome Biol. Evol.">
        <title>A High-Quality Reference Genome for a Parasitic Bivalve with Doubly Uniparental Inheritance (Bivalvia: Unionida).</title>
        <authorList>
            <person name="Smith C.H."/>
        </authorList>
    </citation>
    <scope>NUCLEOTIDE SEQUENCE</scope>
    <source>
        <strain evidence="2">CHS0354</strain>
    </source>
</reference>
<name>A0AAE0VWS0_9BIVA</name>
<dbReference type="GO" id="GO:0008734">
    <property type="term" value="F:L-aspartate oxidase activity"/>
    <property type="evidence" value="ECO:0007669"/>
    <property type="project" value="InterPro"/>
</dbReference>
<dbReference type="InterPro" id="IPR036188">
    <property type="entry name" value="FAD/NAD-bd_sf"/>
</dbReference>
<proteinExistence type="predicted"/>
<dbReference type="PANTHER" id="PTHR42716:SF1">
    <property type="entry name" value="SLL0471 PROTEIN"/>
    <property type="match status" value="1"/>
</dbReference>
<reference evidence="2" key="3">
    <citation type="submission" date="2023-05" db="EMBL/GenBank/DDBJ databases">
        <authorList>
            <person name="Smith C.H."/>
        </authorList>
    </citation>
    <scope>NUCLEOTIDE SEQUENCE</scope>
    <source>
        <strain evidence="2">CHS0354</strain>
        <tissue evidence="2">Mantle</tissue>
    </source>
</reference>
<evidence type="ECO:0000256" key="1">
    <source>
        <dbReference type="SAM" id="SignalP"/>
    </source>
</evidence>
<dbReference type="SUPFAM" id="SSF51905">
    <property type="entry name" value="FAD/NAD(P)-binding domain"/>
    <property type="match status" value="1"/>
</dbReference>
<dbReference type="Gene3D" id="3.50.50.60">
    <property type="entry name" value="FAD/NAD(P)-binding domain"/>
    <property type="match status" value="1"/>
</dbReference>